<name>A0A2H0UMQ5_9BACT</name>
<keyword evidence="1" id="KW-0812">Transmembrane</keyword>
<accession>A0A2H0UMQ5</accession>
<feature type="transmembrane region" description="Helical" evidence="1">
    <location>
        <begin position="7"/>
        <end position="31"/>
    </location>
</feature>
<dbReference type="Gene3D" id="3.30.700.10">
    <property type="entry name" value="Glycoprotein, Type 4 Pilin"/>
    <property type="match status" value="1"/>
</dbReference>
<evidence type="ECO:0000256" key="1">
    <source>
        <dbReference type="SAM" id="Phobius"/>
    </source>
</evidence>
<dbReference type="Proteomes" id="UP000230903">
    <property type="component" value="Unassembled WGS sequence"/>
</dbReference>
<keyword evidence="1" id="KW-0472">Membrane</keyword>
<dbReference type="InterPro" id="IPR012902">
    <property type="entry name" value="N_methyl_site"/>
</dbReference>
<proteinExistence type="predicted"/>
<dbReference type="InterPro" id="IPR045584">
    <property type="entry name" value="Pilin-like"/>
</dbReference>
<dbReference type="Pfam" id="PF07963">
    <property type="entry name" value="N_methyl"/>
    <property type="match status" value="1"/>
</dbReference>
<keyword evidence="1" id="KW-1133">Transmembrane helix</keyword>
<dbReference type="EMBL" id="PFBC01000051">
    <property type="protein sequence ID" value="PIR87699.1"/>
    <property type="molecule type" value="Genomic_DNA"/>
</dbReference>
<gene>
    <name evidence="2" type="ORF">COU10_03145</name>
</gene>
<sequence length="183" mass="19628">MKNSKKGFTLIELLVTIGILAVLATVVVLVLNPAELFRQARDGQRISDLSTTRDAINLYLTVDSTPTIASAGPFSTSNATCSFTTCTVRNVYTVTNGGWVAIDLTDGGALQSSIATLPRDPTNSAIYQYSYKGNTSALTFELDGRLESVKHRDLMTTDGGDKNTCSSYTEATCYFETGSNLAL</sequence>
<dbReference type="AlphaFoldDB" id="A0A2H0UMQ5"/>
<reference evidence="3" key="1">
    <citation type="submission" date="2017-09" db="EMBL/GenBank/DDBJ databases">
        <title>Depth-based differentiation of microbial function through sediment-hosted aquifers and enrichment of novel symbionts in the deep terrestrial subsurface.</title>
        <authorList>
            <person name="Probst A.J."/>
            <person name="Ladd B."/>
            <person name="Jarett J.K."/>
            <person name="Geller-Mcgrath D.E."/>
            <person name="Sieber C.M.K."/>
            <person name="Emerson J.B."/>
            <person name="Anantharaman K."/>
            <person name="Thomas B.C."/>
            <person name="Malmstrom R."/>
            <person name="Stieglmeier M."/>
            <person name="Klingl A."/>
            <person name="Woyke T."/>
            <person name="Ryan C.M."/>
            <person name="Banfield J.F."/>
        </authorList>
    </citation>
    <scope>NUCLEOTIDE SEQUENCE [LARGE SCALE GENOMIC DNA]</scope>
</reference>
<evidence type="ECO:0008006" key="4">
    <source>
        <dbReference type="Google" id="ProtNLM"/>
    </source>
</evidence>
<dbReference type="PROSITE" id="PS00409">
    <property type="entry name" value="PROKAR_NTER_METHYL"/>
    <property type="match status" value="1"/>
</dbReference>
<dbReference type="SUPFAM" id="SSF54523">
    <property type="entry name" value="Pili subunits"/>
    <property type="match status" value="1"/>
</dbReference>
<evidence type="ECO:0000313" key="2">
    <source>
        <dbReference type="EMBL" id="PIR87699.1"/>
    </source>
</evidence>
<comment type="caution">
    <text evidence="2">The sequence shown here is derived from an EMBL/GenBank/DDBJ whole genome shotgun (WGS) entry which is preliminary data.</text>
</comment>
<protein>
    <recommendedName>
        <fullName evidence="4">Type II secretion system protein GspG C-terminal domain-containing protein</fullName>
    </recommendedName>
</protein>
<organism evidence="2 3">
    <name type="scientific">Candidatus Harrisonbacteria bacterium CG10_big_fil_rev_8_21_14_0_10_45_28</name>
    <dbReference type="NCBI Taxonomy" id="1974586"/>
    <lineage>
        <taxon>Bacteria</taxon>
        <taxon>Candidatus Harrisoniibacteriota</taxon>
    </lineage>
</organism>
<dbReference type="NCBIfam" id="TIGR02532">
    <property type="entry name" value="IV_pilin_GFxxxE"/>
    <property type="match status" value="1"/>
</dbReference>
<evidence type="ECO:0000313" key="3">
    <source>
        <dbReference type="Proteomes" id="UP000230903"/>
    </source>
</evidence>